<comment type="caution">
    <text evidence="1">The sequence shown here is derived from an EMBL/GenBank/DDBJ whole genome shotgun (WGS) entry which is preliminary data.</text>
</comment>
<dbReference type="EMBL" id="LAZR01046369">
    <property type="protein sequence ID" value="KKK96690.1"/>
    <property type="molecule type" value="Genomic_DNA"/>
</dbReference>
<proteinExistence type="predicted"/>
<gene>
    <name evidence="1" type="ORF">LCGC14_2660240</name>
</gene>
<name>A0A0F9AEH3_9ZZZZ</name>
<evidence type="ECO:0000313" key="1">
    <source>
        <dbReference type="EMBL" id="KKK96690.1"/>
    </source>
</evidence>
<dbReference type="AlphaFoldDB" id="A0A0F9AEH3"/>
<sequence>MNRELKPCPCCGNVNITCENMSRTTQRPFWVISCCVQSRRLSKKDCVERWNKRPESAWEKELKIFLSECFTMDNFVDDPPDYKSLRQEYQKAINIMKEINNN</sequence>
<accession>A0A0F9AEH3</accession>
<protein>
    <submittedName>
        <fullName evidence="1">Uncharacterized protein</fullName>
    </submittedName>
</protein>
<organism evidence="1">
    <name type="scientific">marine sediment metagenome</name>
    <dbReference type="NCBI Taxonomy" id="412755"/>
    <lineage>
        <taxon>unclassified sequences</taxon>
        <taxon>metagenomes</taxon>
        <taxon>ecological metagenomes</taxon>
    </lineage>
</organism>
<reference evidence="1" key="1">
    <citation type="journal article" date="2015" name="Nature">
        <title>Complex archaea that bridge the gap between prokaryotes and eukaryotes.</title>
        <authorList>
            <person name="Spang A."/>
            <person name="Saw J.H."/>
            <person name="Jorgensen S.L."/>
            <person name="Zaremba-Niedzwiedzka K."/>
            <person name="Martijn J."/>
            <person name="Lind A.E."/>
            <person name="van Eijk R."/>
            <person name="Schleper C."/>
            <person name="Guy L."/>
            <person name="Ettema T.J."/>
        </authorList>
    </citation>
    <scope>NUCLEOTIDE SEQUENCE</scope>
</reference>